<reference evidence="1" key="1">
    <citation type="submission" date="2023-03" db="EMBL/GenBank/DDBJ databases">
        <title>Massive genome expansion in bonnet fungi (Mycena s.s.) driven by repeated elements and novel gene families across ecological guilds.</title>
        <authorList>
            <consortium name="Lawrence Berkeley National Laboratory"/>
            <person name="Harder C.B."/>
            <person name="Miyauchi S."/>
            <person name="Viragh M."/>
            <person name="Kuo A."/>
            <person name="Thoen E."/>
            <person name="Andreopoulos B."/>
            <person name="Lu D."/>
            <person name="Skrede I."/>
            <person name="Drula E."/>
            <person name="Henrissat B."/>
            <person name="Morin E."/>
            <person name="Kohler A."/>
            <person name="Barry K."/>
            <person name="LaButti K."/>
            <person name="Morin E."/>
            <person name="Salamov A."/>
            <person name="Lipzen A."/>
            <person name="Mereny Z."/>
            <person name="Hegedus B."/>
            <person name="Baldrian P."/>
            <person name="Stursova M."/>
            <person name="Weitz H."/>
            <person name="Taylor A."/>
            <person name="Grigoriev I.V."/>
            <person name="Nagy L.G."/>
            <person name="Martin F."/>
            <person name="Kauserud H."/>
        </authorList>
    </citation>
    <scope>NUCLEOTIDE SEQUENCE</scope>
    <source>
        <strain evidence="1">CBHHK188m</strain>
    </source>
</reference>
<sequence length="209" mass="23898">MYGRQFDYPSFHCRGEFFDALQQLFQVNATPIRLFAAPMFWKGHRHSKYHHEWIPRGAQGLSFLGGSHTLWALSALFMEKSLVGLTVITTTLTGLTRHYPAGRDHAKDVGYNGSWRKPIPELSAAFPCNRFKVEICCLSLTLLKIVQTCDPEPSLRPSPTELLPRLDDLKTSKKPKLLRQPIWQIQTTAFDRICHRILGAYGLDYRSPI</sequence>
<protein>
    <submittedName>
        <fullName evidence="1">Uncharacterized protein</fullName>
    </submittedName>
</protein>
<dbReference type="EMBL" id="JARJLG010000175">
    <property type="protein sequence ID" value="KAJ7732472.1"/>
    <property type="molecule type" value="Genomic_DNA"/>
</dbReference>
<accession>A0AAD7MVI4</accession>
<dbReference type="AlphaFoldDB" id="A0AAD7MVI4"/>
<evidence type="ECO:0000313" key="2">
    <source>
        <dbReference type="Proteomes" id="UP001215280"/>
    </source>
</evidence>
<gene>
    <name evidence="1" type="ORF">DFH07DRAFT_780915</name>
</gene>
<dbReference type="Proteomes" id="UP001215280">
    <property type="component" value="Unassembled WGS sequence"/>
</dbReference>
<keyword evidence="2" id="KW-1185">Reference proteome</keyword>
<evidence type="ECO:0000313" key="1">
    <source>
        <dbReference type="EMBL" id="KAJ7732472.1"/>
    </source>
</evidence>
<name>A0AAD7MVI4_9AGAR</name>
<proteinExistence type="predicted"/>
<comment type="caution">
    <text evidence="1">The sequence shown here is derived from an EMBL/GenBank/DDBJ whole genome shotgun (WGS) entry which is preliminary data.</text>
</comment>
<organism evidence="1 2">
    <name type="scientific">Mycena maculata</name>
    <dbReference type="NCBI Taxonomy" id="230809"/>
    <lineage>
        <taxon>Eukaryota</taxon>
        <taxon>Fungi</taxon>
        <taxon>Dikarya</taxon>
        <taxon>Basidiomycota</taxon>
        <taxon>Agaricomycotina</taxon>
        <taxon>Agaricomycetes</taxon>
        <taxon>Agaricomycetidae</taxon>
        <taxon>Agaricales</taxon>
        <taxon>Marasmiineae</taxon>
        <taxon>Mycenaceae</taxon>
        <taxon>Mycena</taxon>
    </lineage>
</organism>